<evidence type="ECO:0000313" key="7">
    <source>
        <dbReference type="Proteomes" id="UP000178249"/>
    </source>
</evidence>
<feature type="domain" description="tRNA-guanine(15) transglycosylase-like" evidence="5">
    <location>
        <begin position="16"/>
        <end position="106"/>
    </location>
</feature>
<dbReference type="InterPro" id="IPR036511">
    <property type="entry name" value="TGT-like_sf"/>
</dbReference>
<comment type="caution">
    <text evidence="4">Lacks conserved residue(s) required for the propagation of feature annotation.</text>
</comment>
<feature type="binding site" evidence="4">
    <location>
        <position position="257"/>
    </location>
    <ligand>
        <name>substrate</name>
    </ligand>
</feature>
<feature type="binding site" evidence="4">
    <location>
        <begin position="95"/>
        <end position="99"/>
    </location>
    <ligand>
        <name>substrate</name>
    </ligand>
</feature>
<evidence type="ECO:0000256" key="4">
    <source>
        <dbReference type="HAMAP-Rule" id="MF_00168"/>
    </source>
</evidence>
<dbReference type="HAMAP" id="MF_00168">
    <property type="entry name" value="Q_tRNA_Tgt"/>
    <property type="match status" value="1"/>
</dbReference>
<dbReference type="EMBL" id="MFKP01000058">
    <property type="protein sequence ID" value="OGG43030.1"/>
    <property type="molecule type" value="Genomic_DNA"/>
</dbReference>
<evidence type="ECO:0000256" key="1">
    <source>
        <dbReference type="ARBA" id="ARBA00022676"/>
    </source>
</evidence>
<feature type="binding site" evidence="4">
    <location>
        <position position="230"/>
    </location>
    <ligand>
        <name>substrate</name>
    </ligand>
</feature>
<dbReference type="PANTHER" id="PTHR46499:SF1">
    <property type="entry name" value="QUEUINE TRNA-RIBOSYLTRANSFERASE"/>
    <property type="match status" value="1"/>
</dbReference>
<dbReference type="AlphaFoldDB" id="A0A1F6C1J2"/>
<evidence type="ECO:0000259" key="5">
    <source>
        <dbReference type="Pfam" id="PF01702"/>
    </source>
</evidence>
<comment type="function">
    <text evidence="4">Catalyzes the base-exchange of a guanine (G) residue with the queuine precursor 7-aminomethyl-7-deazaguanine (PreQ1) at position 34 (anticodon wobble position) in tRNAs with GU(N) anticodons (tRNA-Asp, -Asn, -His and -Tyr). Catalysis occurs through a double-displacement mechanism. The nucleophile active site attacks the C1' of nucleotide 34 to detach the guanine base from the RNA, forming a covalent enzyme-RNA intermediate. The proton acceptor active site deprotonates the incoming PreQ1, allowing a nucleophilic attack on the C1' of the ribose to form the product. After dissociation, two additional enzymatic reactions on the tRNA convert PreQ1 to queuine (Q), resulting in the hypermodified nucleoside queuosine (7-(((4,5-cis-dihydroxy-2-cyclopenten-1-yl)amino)methyl)-7-deazaguanosine).</text>
</comment>
<evidence type="ECO:0000313" key="6">
    <source>
        <dbReference type="EMBL" id="OGG43030.1"/>
    </source>
</evidence>
<keyword evidence="1 4" id="KW-0328">Glycosyltransferase</keyword>
<gene>
    <name evidence="4" type="primary">tgt</name>
    <name evidence="6" type="ORF">A2841_03140</name>
</gene>
<protein>
    <recommendedName>
        <fullName evidence="4">Queuine tRNA-ribosyltransferase</fullName>
        <ecNumber evidence="4">2.4.2.29</ecNumber>
    </recommendedName>
    <alternativeName>
        <fullName evidence="4">Guanine insertion enzyme</fullName>
    </alternativeName>
    <alternativeName>
        <fullName evidence="4">tRNA-guanine transglycosylase</fullName>
    </alternativeName>
</protein>
<feature type="active site" description="Proton acceptor" evidence="4">
    <location>
        <position position="95"/>
    </location>
</feature>
<dbReference type="GO" id="GO:0005829">
    <property type="term" value="C:cytosol"/>
    <property type="evidence" value="ECO:0007669"/>
    <property type="project" value="TreeGrafter"/>
</dbReference>
<comment type="subunit">
    <text evidence="4">Homodimer. Within each dimer, one monomer is responsible for RNA recognition and catalysis, while the other monomer binds to the replacement base PreQ1.</text>
</comment>
<organism evidence="6 7">
    <name type="scientific">Candidatus Kaiserbacteria bacterium RIFCSPHIGHO2_01_FULL_48_10</name>
    <dbReference type="NCBI Taxonomy" id="1798476"/>
    <lineage>
        <taxon>Bacteria</taxon>
        <taxon>Candidatus Kaiseribacteriota</taxon>
    </lineage>
</organism>
<feature type="region of interest" description="RNA binding; important for wobble base 34 recognition" evidence="4">
    <location>
        <begin position="309"/>
        <end position="313"/>
    </location>
</feature>
<dbReference type="Pfam" id="PF01702">
    <property type="entry name" value="TGT"/>
    <property type="match status" value="2"/>
</dbReference>
<comment type="similarity">
    <text evidence="4">Belongs to the queuine tRNA-ribosyltransferase family.</text>
</comment>
<dbReference type="Gene3D" id="3.20.20.105">
    <property type="entry name" value="Queuine tRNA-ribosyltransferase-like"/>
    <property type="match status" value="1"/>
</dbReference>
<dbReference type="InterPro" id="IPR050076">
    <property type="entry name" value="ArchSynthase1/Queuine_TRR"/>
</dbReference>
<feature type="domain" description="tRNA-guanine(15) transglycosylase-like" evidence="5">
    <location>
        <begin position="140"/>
        <end position="406"/>
    </location>
</feature>
<dbReference type="PANTHER" id="PTHR46499">
    <property type="entry name" value="QUEUINE TRNA-RIBOSYLTRANSFERASE"/>
    <property type="match status" value="1"/>
</dbReference>
<feature type="active site" description="Nucleophile" evidence="4">
    <location>
        <position position="304"/>
    </location>
</feature>
<feature type="region of interest" description="RNA binding" evidence="4">
    <location>
        <begin position="285"/>
        <end position="291"/>
    </location>
</feature>
<comment type="caution">
    <text evidence="6">The sequence shown here is derived from an EMBL/GenBank/DDBJ whole genome shotgun (WGS) entry which is preliminary data.</text>
</comment>
<comment type="pathway">
    <text evidence="4">tRNA modification; tRNA-queuosine biosynthesis.</text>
</comment>
<dbReference type="NCBIfam" id="TIGR00449">
    <property type="entry name" value="tgt_general"/>
    <property type="match status" value="1"/>
</dbReference>
<dbReference type="GO" id="GO:0008479">
    <property type="term" value="F:tRNA-guanosine(34) queuine transglycosylase activity"/>
    <property type="evidence" value="ECO:0007669"/>
    <property type="project" value="UniProtKB-UniRule"/>
</dbReference>
<dbReference type="Proteomes" id="UP000178249">
    <property type="component" value="Unassembled WGS sequence"/>
</dbReference>
<dbReference type="SUPFAM" id="SSF51713">
    <property type="entry name" value="tRNA-guanine transglycosylase"/>
    <property type="match status" value="1"/>
</dbReference>
<accession>A0A1F6C1J2</accession>
<sequence>MGAISFSIEHALSGSNARAGSILTPHGTFHTPAFVPVGTKGTVKGVLPKDLKEIVGAEVALANTYHLFLQPGEEVVRGAGGLHRFMDWNGPLITDSGGYQVFSLGEGFERQVSKFLPQTTPAEAPLPALYDEEVATQHGKLALVDDEGVSFTSHIDGTLHRFTPERSVEIQHQLGADIFFAFDDFVRPDAPREIQIESMRRTHEWAKRSLASHRSNLDAQSQQALFGIVQGGRYADLRKESAEVVGAMGFDGFGIGGTFSKADLGEALEAAIEPLPPDKPRHLLGIGEPEDLFEAVSHGIDMFDCVQPTRLARTGTIYTKRGKISLLNAKYTTDFSPLDAETGGYASDHFSKAYLSHLFRAKEMLGATIASLHNLYFIVSLLSHMRASIIEDKFSQFRTSFLSRYQYPI</sequence>
<dbReference type="InterPro" id="IPR004803">
    <property type="entry name" value="TGT"/>
</dbReference>
<evidence type="ECO:0000256" key="2">
    <source>
        <dbReference type="ARBA" id="ARBA00022679"/>
    </source>
</evidence>
<name>A0A1F6C1J2_9BACT</name>
<feature type="binding site" evidence="4">
    <location>
        <position position="183"/>
    </location>
    <ligand>
        <name>substrate</name>
    </ligand>
</feature>
<keyword evidence="3 4" id="KW-0819">tRNA processing</keyword>
<evidence type="ECO:0000256" key="3">
    <source>
        <dbReference type="ARBA" id="ARBA00022694"/>
    </source>
</evidence>
<dbReference type="InterPro" id="IPR002616">
    <property type="entry name" value="tRNA_ribo_trans-like"/>
</dbReference>
<keyword evidence="2 4" id="KW-0808">Transferase</keyword>
<dbReference type="GO" id="GO:0008616">
    <property type="term" value="P:tRNA queuosine(34) biosynthetic process"/>
    <property type="evidence" value="ECO:0007669"/>
    <property type="project" value="UniProtKB-UniRule"/>
</dbReference>
<reference evidence="6 7" key="1">
    <citation type="journal article" date="2016" name="Nat. Commun.">
        <title>Thousands of microbial genomes shed light on interconnected biogeochemical processes in an aquifer system.</title>
        <authorList>
            <person name="Anantharaman K."/>
            <person name="Brown C.T."/>
            <person name="Hug L.A."/>
            <person name="Sharon I."/>
            <person name="Castelle C.J."/>
            <person name="Probst A.J."/>
            <person name="Thomas B.C."/>
            <person name="Singh A."/>
            <person name="Wilkins M.J."/>
            <person name="Karaoz U."/>
            <person name="Brodie E.L."/>
            <person name="Williams K.H."/>
            <person name="Hubbard S.S."/>
            <person name="Banfield J.F."/>
        </authorList>
    </citation>
    <scope>NUCLEOTIDE SEQUENCE [LARGE SCALE GENOMIC DNA]</scope>
</reference>
<comment type="catalytic activity">
    <reaction evidence="4">
        <text>7-aminomethyl-7-carbaguanine + guanosine(34) in tRNA = 7-aminomethyl-7-carbaguanosine(34) in tRNA + guanine</text>
        <dbReference type="Rhea" id="RHEA:24104"/>
        <dbReference type="Rhea" id="RHEA-COMP:10341"/>
        <dbReference type="Rhea" id="RHEA-COMP:10342"/>
        <dbReference type="ChEBI" id="CHEBI:16235"/>
        <dbReference type="ChEBI" id="CHEBI:58703"/>
        <dbReference type="ChEBI" id="CHEBI:74269"/>
        <dbReference type="ChEBI" id="CHEBI:82833"/>
        <dbReference type="EC" id="2.4.2.29"/>
    </reaction>
</comment>
<keyword evidence="4" id="KW-0671">Queuosine biosynthesis</keyword>
<dbReference type="UniPathway" id="UPA00392"/>
<proteinExistence type="inferred from homology"/>
<dbReference type="NCBIfam" id="TIGR00430">
    <property type="entry name" value="Q_tRNA_tgt"/>
    <property type="match status" value="1"/>
</dbReference>
<dbReference type="EC" id="2.4.2.29" evidence="4"/>